<keyword evidence="5" id="KW-0472">Membrane</keyword>
<dbReference type="EMBL" id="QPMM01000015">
    <property type="protein sequence ID" value="RFS19173.1"/>
    <property type="molecule type" value="Genomic_DNA"/>
</dbReference>
<evidence type="ECO:0000256" key="1">
    <source>
        <dbReference type="ARBA" id="ARBA00022617"/>
    </source>
</evidence>
<dbReference type="SUPFAM" id="SSF46626">
    <property type="entry name" value="Cytochrome c"/>
    <property type="match status" value="1"/>
</dbReference>
<dbReference type="AlphaFoldDB" id="A0A3E1Y3C8"/>
<keyword evidence="2 4" id="KW-0479">Metal-binding</keyword>
<reference evidence="7 8" key="1">
    <citation type="submission" date="2018-07" db="EMBL/GenBank/DDBJ databases">
        <title>Chitinophaga K2CV101002-2 sp. nov., isolated from a monsoon evergreen broad-leaved forest soil.</title>
        <authorList>
            <person name="Lv Y."/>
        </authorList>
    </citation>
    <scope>NUCLEOTIDE SEQUENCE [LARGE SCALE GENOMIC DNA]</scope>
    <source>
        <strain evidence="7 8">GDMCC 1.1288</strain>
    </source>
</reference>
<protein>
    <submittedName>
        <fullName evidence="7">Cytochrome c</fullName>
    </submittedName>
</protein>
<evidence type="ECO:0000256" key="4">
    <source>
        <dbReference type="PROSITE-ProRule" id="PRU00433"/>
    </source>
</evidence>
<dbReference type="Pfam" id="PF00034">
    <property type="entry name" value="Cytochrom_C"/>
    <property type="match status" value="1"/>
</dbReference>
<dbReference type="GO" id="GO:0009055">
    <property type="term" value="F:electron transfer activity"/>
    <property type="evidence" value="ECO:0007669"/>
    <property type="project" value="InterPro"/>
</dbReference>
<gene>
    <name evidence="7" type="ORF">DVR12_24705</name>
</gene>
<dbReference type="Gene3D" id="1.10.760.10">
    <property type="entry name" value="Cytochrome c-like domain"/>
    <property type="match status" value="1"/>
</dbReference>
<evidence type="ECO:0000259" key="6">
    <source>
        <dbReference type="PROSITE" id="PS51007"/>
    </source>
</evidence>
<dbReference type="InterPro" id="IPR009056">
    <property type="entry name" value="Cyt_c-like_dom"/>
</dbReference>
<keyword evidence="1 4" id="KW-0349">Heme</keyword>
<evidence type="ECO:0000313" key="8">
    <source>
        <dbReference type="Proteomes" id="UP000260644"/>
    </source>
</evidence>
<dbReference type="GO" id="GO:0020037">
    <property type="term" value="F:heme binding"/>
    <property type="evidence" value="ECO:0007669"/>
    <property type="project" value="InterPro"/>
</dbReference>
<proteinExistence type="predicted"/>
<dbReference type="OrthoDB" id="9779283at2"/>
<comment type="caution">
    <text evidence="7">The sequence shown here is derived from an EMBL/GenBank/DDBJ whole genome shotgun (WGS) entry which is preliminary data.</text>
</comment>
<keyword evidence="5" id="KW-1133">Transmembrane helix</keyword>
<dbReference type="PROSITE" id="PS51007">
    <property type="entry name" value="CYTC"/>
    <property type="match status" value="1"/>
</dbReference>
<dbReference type="GO" id="GO:0046872">
    <property type="term" value="F:metal ion binding"/>
    <property type="evidence" value="ECO:0007669"/>
    <property type="project" value="UniProtKB-KW"/>
</dbReference>
<evidence type="ECO:0000256" key="2">
    <source>
        <dbReference type="ARBA" id="ARBA00022723"/>
    </source>
</evidence>
<accession>A0A3E1Y3C8</accession>
<dbReference type="Proteomes" id="UP000260644">
    <property type="component" value="Unassembled WGS sequence"/>
</dbReference>
<keyword evidence="8" id="KW-1185">Reference proteome</keyword>
<keyword evidence="3 4" id="KW-0408">Iron</keyword>
<evidence type="ECO:0000256" key="3">
    <source>
        <dbReference type="ARBA" id="ARBA00023004"/>
    </source>
</evidence>
<feature type="domain" description="Cytochrome c" evidence="6">
    <location>
        <begin position="73"/>
        <end position="157"/>
    </location>
</feature>
<dbReference type="InterPro" id="IPR036909">
    <property type="entry name" value="Cyt_c-like_dom_sf"/>
</dbReference>
<evidence type="ECO:0000256" key="5">
    <source>
        <dbReference type="SAM" id="Phobius"/>
    </source>
</evidence>
<keyword evidence="5" id="KW-0812">Transmembrane</keyword>
<sequence length="194" mass="21350">MRFLPVLYKPENISVMLRSISIIGMLFLLVACKGNNEKFPERYGFGRLASQAEIDSQNISIRPDGHGLPAGSGIAATGKVIYLAKCAMCHGPTGTEPTANRLVAPFGDTTKSKTIGNYWPYATTIFDYIRRAMPFNAPGSLTNEEVYHLTAFLLCSNHIIDSTKIINQVTLPEIVMPAKHLYVDDDRKGGNEVK</sequence>
<evidence type="ECO:0000313" key="7">
    <source>
        <dbReference type="EMBL" id="RFS19173.1"/>
    </source>
</evidence>
<organism evidence="7 8">
    <name type="scientific">Chitinophaga silvatica</name>
    <dbReference type="NCBI Taxonomy" id="2282649"/>
    <lineage>
        <taxon>Bacteria</taxon>
        <taxon>Pseudomonadati</taxon>
        <taxon>Bacteroidota</taxon>
        <taxon>Chitinophagia</taxon>
        <taxon>Chitinophagales</taxon>
        <taxon>Chitinophagaceae</taxon>
        <taxon>Chitinophaga</taxon>
    </lineage>
</organism>
<name>A0A3E1Y3C8_9BACT</name>
<dbReference type="PROSITE" id="PS51257">
    <property type="entry name" value="PROKAR_LIPOPROTEIN"/>
    <property type="match status" value="1"/>
</dbReference>
<feature type="transmembrane region" description="Helical" evidence="5">
    <location>
        <begin position="12"/>
        <end position="32"/>
    </location>
</feature>